<evidence type="ECO:0000313" key="15">
    <source>
        <dbReference type="Proteomes" id="UP000580856"/>
    </source>
</evidence>
<dbReference type="Proteomes" id="UP000580856">
    <property type="component" value="Unassembled WGS sequence"/>
</dbReference>
<evidence type="ECO:0000256" key="4">
    <source>
        <dbReference type="ARBA" id="ARBA00022692"/>
    </source>
</evidence>
<keyword evidence="2" id="KW-1003">Cell membrane</keyword>
<dbReference type="PANTHER" id="PTHR32089:SF112">
    <property type="entry name" value="LYSOZYME-LIKE PROTEIN-RELATED"/>
    <property type="match status" value="1"/>
</dbReference>
<gene>
    <name evidence="14" type="ORF">GGQ74_002839</name>
</gene>
<evidence type="ECO:0000256" key="11">
    <source>
        <dbReference type="SAM" id="Phobius"/>
    </source>
</evidence>
<dbReference type="InterPro" id="IPR004089">
    <property type="entry name" value="MCPsignal_dom"/>
</dbReference>
<dbReference type="PANTHER" id="PTHR32089">
    <property type="entry name" value="METHYL-ACCEPTING CHEMOTAXIS PROTEIN MCPB"/>
    <property type="match status" value="1"/>
</dbReference>
<evidence type="ECO:0000256" key="3">
    <source>
        <dbReference type="ARBA" id="ARBA00022500"/>
    </source>
</evidence>
<evidence type="ECO:0000259" key="12">
    <source>
        <dbReference type="PROSITE" id="PS50111"/>
    </source>
</evidence>
<evidence type="ECO:0000256" key="8">
    <source>
        <dbReference type="ARBA" id="ARBA00029447"/>
    </source>
</evidence>
<organism evidence="14 15">
    <name type="scientific">Desulfobaculum xiamenense</name>
    <dbReference type="NCBI Taxonomy" id="995050"/>
    <lineage>
        <taxon>Bacteria</taxon>
        <taxon>Pseudomonadati</taxon>
        <taxon>Thermodesulfobacteriota</taxon>
        <taxon>Desulfovibrionia</taxon>
        <taxon>Desulfovibrionales</taxon>
        <taxon>Desulfovibrionaceae</taxon>
        <taxon>Desulfobaculum</taxon>
    </lineage>
</organism>
<dbReference type="SMART" id="SM00283">
    <property type="entry name" value="MA"/>
    <property type="match status" value="1"/>
</dbReference>
<comment type="similarity">
    <text evidence="8">Belongs to the methyl-accepting chemotaxis (MCP) protein family.</text>
</comment>
<dbReference type="PROSITE" id="PS50885">
    <property type="entry name" value="HAMP"/>
    <property type="match status" value="1"/>
</dbReference>
<dbReference type="PROSITE" id="PS50111">
    <property type="entry name" value="CHEMOTAXIS_TRANSDUC_2"/>
    <property type="match status" value="1"/>
</dbReference>
<dbReference type="Pfam" id="PF00015">
    <property type="entry name" value="MCPsignal"/>
    <property type="match status" value="1"/>
</dbReference>
<keyword evidence="5 11" id="KW-1133">Transmembrane helix</keyword>
<dbReference type="InterPro" id="IPR003660">
    <property type="entry name" value="HAMP_dom"/>
</dbReference>
<feature type="domain" description="HAMP" evidence="13">
    <location>
        <begin position="322"/>
        <end position="375"/>
    </location>
</feature>
<evidence type="ECO:0000256" key="7">
    <source>
        <dbReference type="ARBA" id="ARBA00023224"/>
    </source>
</evidence>
<comment type="caution">
    <text evidence="14">The sequence shown here is derived from an EMBL/GenBank/DDBJ whole genome shotgun (WGS) entry which is preliminary data.</text>
</comment>
<keyword evidence="7 9" id="KW-0807">Transducer</keyword>
<dbReference type="EMBL" id="JAATJA010000004">
    <property type="protein sequence ID" value="NJB69142.1"/>
    <property type="molecule type" value="Genomic_DNA"/>
</dbReference>
<evidence type="ECO:0000259" key="13">
    <source>
        <dbReference type="PROSITE" id="PS50885"/>
    </source>
</evidence>
<dbReference type="SUPFAM" id="SSF58104">
    <property type="entry name" value="Methyl-accepting chemotaxis protein (MCP) signaling domain"/>
    <property type="match status" value="1"/>
</dbReference>
<evidence type="ECO:0000256" key="9">
    <source>
        <dbReference type="PROSITE-ProRule" id="PRU00284"/>
    </source>
</evidence>
<protein>
    <submittedName>
        <fullName evidence="14">Methyl-accepting chemotaxis protein</fullName>
    </submittedName>
</protein>
<dbReference type="Gene3D" id="1.10.287.950">
    <property type="entry name" value="Methyl-accepting chemotaxis protein"/>
    <property type="match status" value="1"/>
</dbReference>
<dbReference type="GO" id="GO:0007165">
    <property type="term" value="P:signal transduction"/>
    <property type="evidence" value="ECO:0007669"/>
    <property type="project" value="UniProtKB-KW"/>
</dbReference>
<dbReference type="GO" id="GO:0005886">
    <property type="term" value="C:plasma membrane"/>
    <property type="evidence" value="ECO:0007669"/>
    <property type="project" value="UniProtKB-SubCell"/>
</dbReference>
<dbReference type="Gene3D" id="3.30.450.20">
    <property type="entry name" value="PAS domain"/>
    <property type="match status" value="1"/>
</dbReference>
<reference evidence="14 15" key="1">
    <citation type="submission" date="2020-03" db="EMBL/GenBank/DDBJ databases">
        <title>Genomic Encyclopedia of Type Strains, Phase IV (KMG-IV): sequencing the most valuable type-strain genomes for metagenomic binning, comparative biology and taxonomic classification.</title>
        <authorList>
            <person name="Goeker M."/>
        </authorList>
    </citation>
    <scope>NUCLEOTIDE SEQUENCE [LARGE SCALE GENOMIC DNA]</scope>
    <source>
        <strain evidence="14 15">DSM 24233</strain>
    </source>
</reference>
<dbReference type="RefSeq" id="WP_167942238.1">
    <property type="nucleotide sequence ID" value="NZ_JAATJA010000004.1"/>
</dbReference>
<proteinExistence type="inferred from homology"/>
<dbReference type="CDD" id="cd18773">
    <property type="entry name" value="PDC1_HK_sensor"/>
    <property type="match status" value="1"/>
</dbReference>
<evidence type="ECO:0000256" key="10">
    <source>
        <dbReference type="SAM" id="Coils"/>
    </source>
</evidence>
<comment type="subcellular location">
    <subcellularLocation>
        <location evidence="1">Cell membrane</location>
        <topology evidence="1">Multi-pass membrane protein</topology>
    </subcellularLocation>
</comment>
<evidence type="ECO:0000256" key="5">
    <source>
        <dbReference type="ARBA" id="ARBA00022989"/>
    </source>
</evidence>
<evidence type="ECO:0000256" key="2">
    <source>
        <dbReference type="ARBA" id="ARBA00022475"/>
    </source>
</evidence>
<feature type="domain" description="Methyl-accepting transducer" evidence="12">
    <location>
        <begin position="423"/>
        <end position="659"/>
    </location>
</feature>
<feature type="transmembrane region" description="Helical" evidence="11">
    <location>
        <begin position="299"/>
        <end position="320"/>
    </location>
</feature>
<dbReference type="SMART" id="SM00304">
    <property type="entry name" value="HAMP"/>
    <property type="match status" value="1"/>
</dbReference>
<keyword evidence="4 11" id="KW-0812">Transmembrane</keyword>
<dbReference type="InterPro" id="IPR033479">
    <property type="entry name" value="dCache_1"/>
</dbReference>
<dbReference type="GO" id="GO:0006935">
    <property type="term" value="P:chemotaxis"/>
    <property type="evidence" value="ECO:0007669"/>
    <property type="project" value="UniProtKB-KW"/>
</dbReference>
<dbReference type="AlphaFoldDB" id="A0A846QRK3"/>
<keyword evidence="3" id="KW-0145">Chemotaxis</keyword>
<dbReference type="CDD" id="cd11386">
    <property type="entry name" value="MCP_signal"/>
    <property type="match status" value="1"/>
</dbReference>
<evidence type="ECO:0000313" key="14">
    <source>
        <dbReference type="EMBL" id="NJB69142.1"/>
    </source>
</evidence>
<dbReference type="Gene3D" id="6.10.340.10">
    <property type="match status" value="1"/>
</dbReference>
<feature type="coiled-coil region" evidence="10">
    <location>
        <begin position="381"/>
        <end position="411"/>
    </location>
</feature>
<evidence type="ECO:0000256" key="1">
    <source>
        <dbReference type="ARBA" id="ARBA00004651"/>
    </source>
</evidence>
<keyword evidence="10" id="KW-0175">Coiled coil</keyword>
<sequence>MRLTIKTRILLSFISAIILATVCITGVVAWKMHTDAEQSYWDKAKVQLDMVDRYLTLYFEINQHNAAYLAKMPELATTEPLFPNFKDTTSSSAYDPATFGETAQEIIRTWRRMQDNNPFYCEIFTGHPDGSFGTSLTVDVPARFTTAQRPWYKDAMAARTETLIGNAYKANSGASVTTVLSKIRTPSGELAGVLGIDTNLDTLEELIRSLNFGKTGHFVLIEASGRVLCDPKDSAANFKMVNELREPAWRTIFASDEPTMVIDMNGQEMLVSSIKSATGFRVFSLASADEVHAVMRHTLWTIAMLAAGIIVAVSLFALWLTSTISRPLGMLVSGADRLAQGDFNGIPDGTHFYGEILALRDSLAVMAQQLGDLFKQSAIKTREAEEETAKAMKAMQEAEEAKHAAERARREGMLTAADQLADIVAIVASASEELSAQIEQSSRGANEQVGRVSETTKSMREMNETVLSIARNAGTTAEVSTDTKQKALDGETATKRCIDGIGEVRDVTERLKGGISELANQAQAIDEIMGVISDIADQTNLLALNAAIEAARAGDAGRGFAVVADEVRKLAEKTMASTSDVEKVIRAIQHSSSASVRQMDEAAEKVGNVTAMAAQCGEALREIVSMADTTADQVQSIAAASEEQSAASEEISNSITQVNTIADETSQAMGEASRAVAQLAEQAQKMATMIEGMKQA</sequence>
<dbReference type="Pfam" id="PF02743">
    <property type="entry name" value="dCache_1"/>
    <property type="match status" value="1"/>
</dbReference>
<keyword evidence="6 11" id="KW-0472">Membrane</keyword>
<name>A0A846QRK3_9BACT</name>
<keyword evidence="15" id="KW-1185">Reference proteome</keyword>
<accession>A0A846QRK3</accession>
<feature type="transmembrane region" description="Helical" evidence="11">
    <location>
        <begin position="9"/>
        <end position="30"/>
    </location>
</feature>
<evidence type="ECO:0000256" key="6">
    <source>
        <dbReference type="ARBA" id="ARBA00023136"/>
    </source>
</evidence>